<feature type="transmembrane region" description="Helical" evidence="7">
    <location>
        <begin position="104"/>
        <end position="126"/>
    </location>
</feature>
<name>A0ABY0JV42_9ENTR</name>
<evidence type="ECO:0000313" key="10">
    <source>
        <dbReference type="Proteomes" id="UP000195338"/>
    </source>
</evidence>
<feature type="domain" description="4Fe-4S ferredoxin-type" evidence="8">
    <location>
        <begin position="254"/>
        <end position="282"/>
    </location>
</feature>
<feature type="transmembrane region" description="Helical" evidence="7">
    <location>
        <begin position="171"/>
        <end position="192"/>
    </location>
</feature>
<dbReference type="PROSITE" id="PS51379">
    <property type="entry name" value="4FE4S_FER_2"/>
    <property type="match status" value="2"/>
</dbReference>
<dbReference type="InterPro" id="IPR052378">
    <property type="entry name" value="NosR_regulator"/>
</dbReference>
<evidence type="ECO:0000256" key="4">
    <source>
        <dbReference type="ARBA" id="ARBA00023004"/>
    </source>
</evidence>
<keyword evidence="7" id="KW-1133">Transmembrane helix</keyword>
<dbReference type="Gene3D" id="3.30.70.20">
    <property type="match status" value="1"/>
</dbReference>
<dbReference type="EMBL" id="FLUX01000044">
    <property type="protein sequence ID" value="SBW28071.1"/>
    <property type="molecule type" value="Genomic_DNA"/>
</dbReference>
<dbReference type="Pfam" id="PF12801">
    <property type="entry name" value="Fer4_5"/>
    <property type="match status" value="2"/>
</dbReference>
<keyword evidence="6 7" id="KW-0472">Membrane</keyword>
<dbReference type="InterPro" id="IPR017896">
    <property type="entry name" value="4Fe4S_Fe-S-bd"/>
</dbReference>
<comment type="subcellular location">
    <subcellularLocation>
        <location evidence="1">Cell membrane</location>
    </subcellularLocation>
</comment>
<keyword evidence="7" id="KW-0812">Transmembrane</keyword>
<comment type="caution">
    <text evidence="9">The sequence shown here is derived from an EMBL/GenBank/DDBJ whole genome shotgun (WGS) entry which is preliminary data.</text>
</comment>
<accession>A0ABY0JV42</accession>
<keyword evidence="3" id="KW-0479">Metal-binding</keyword>
<dbReference type="Proteomes" id="UP000195338">
    <property type="component" value="Unassembled WGS sequence"/>
</dbReference>
<evidence type="ECO:0000313" key="9">
    <source>
        <dbReference type="EMBL" id="SBW28071.1"/>
    </source>
</evidence>
<evidence type="ECO:0000256" key="1">
    <source>
        <dbReference type="ARBA" id="ARBA00004236"/>
    </source>
</evidence>
<gene>
    <name evidence="9" type="ORF">BN4901_4433</name>
</gene>
<feature type="domain" description="4Fe-4S ferredoxin-type" evidence="8">
    <location>
        <begin position="283"/>
        <end position="311"/>
    </location>
</feature>
<keyword evidence="2" id="KW-1003">Cell membrane</keyword>
<feature type="transmembrane region" description="Helical" evidence="7">
    <location>
        <begin position="212"/>
        <end position="230"/>
    </location>
</feature>
<evidence type="ECO:0000256" key="2">
    <source>
        <dbReference type="ARBA" id="ARBA00022475"/>
    </source>
</evidence>
<keyword evidence="4" id="KW-0408">Iron</keyword>
<keyword evidence="10" id="KW-1185">Reference proteome</keyword>
<feature type="transmembrane region" description="Helical" evidence="7">
    <location>
        <begin position="49"/>
        <end position="66"/>
    </location>
</feature>
<keyword evidence="5" id="KW-0411">Iron-sulfur</keyword>
<evidence type="ECO:0000259" key="8">
    <source>
        <dbReference type="PROSITE" id="PS51379"/>
    </source>
</evidence>
<reference evidence="9 10" key="1">
    <citation type="submission" date="2016-04" db="EMBL/GenBank/DDBJ databases">
        <authorList>
            <person name="Mornico D."/>
        </authorList>
    </citation>
    <scope>NUCLEOTIDE SEQUENCE [LARGE SCALE GENOMIC DNA]</scope>
    <source>
        <strain evidence="9 10">A121</strain>
    </source>
</reference>
<evidence type="ECO:0000256" key="6">
    <source>
        <dbReference type="ARBA" id="ARBA00023136"/>
    </source>
</evidence>
<protein>
    <submittedName>
        <fullName evidence="9">Hypothetical iron-sulfur cluster binding protein YccM</fullName>
    </submittedName>
</protein>
<dbReference type="PANTHER" id="PTHR30224:SF4">
    <property type="entry name" value="ELECTRON TRANSPORT PROTEIN YCCM-RELATED"/>
    <property type="match status" value="1"/>
</dbReference>
<proteinExistence type="predicted"/>
<evidence type="ECO:0000256" key="7">
    <source>
        <dbReference type="SAM" id="Phobius"/>
    </source>
</evidence>
<dbReference type="PROSITE" id="PS00198">
    <property type="entry name" value="4FE4S_FER_1"/>
    <property type="match status" value="1"/>
</dbReference>
<dbReference type="InterPro" id="IPR017900">
    <property type="entry name" value="4Fe4S_Fe_S_CS"/>
</dbReference>
<dbReference type="SUPFAM" id="SSF54862">
    <property type="entry name" value="4Fe-4S ferredoxins"/>
    <property type="match status" value="1"/>
</dbReference>
<evidence type="ECO:0000256" key="3">
    <source>
        <dbReference type="ARBA" id="ARBA00022723"/>
    </source>
</evidence>
<sequence length="377" mass="42181">MQKGKYEGQYKIMNGKKRTRWQRRPGTTGGKLPWNDWRNASSWRKATQFLLLAINIYIGVTFWYWVRYFETAGTSVYVPRPGGIEGWLPIAGLMNIRYTLETGFLPPIHAASMLLLVAFILISLLLKKAFCSWLCPVGTLSELLGNLGKKLFGRNFTLPRWLDIPLLSLKYLLLSFFLYIALSMPAQGIQYFLTSAYGIIIDVKMLDFFRHIGSATLISVVVISILSLFIRNAWCRYLCPYGALLGLFSLLSPFKIRRNADSCIDCGKCAKNCPSNIPVDRLIQVRTVECTGCMTCVESCPVASTLSFSLQTPPGAQGNGGKPLWRQTALSGVAMTILVLGILFATIGYAVYANVWDTPVPDHMYFQLIPKANMIGH</sequence>
<dbReference type="PANTHER" id="PTHR30224">
    <property type="entry name" value="ELECTRON TRANSPORT PROTEIN"/>
    <property type="match status" value="1"/>
</dbReference>
<feature type="transmembrane region" description="Helical" evidence="7">
    <location>
        <begin position="329"/>
        <end position="352"/>
    </location>
</feature>
<evidence type="ECO:0000256" key="5">
    <source>
        <dbReference type="ARBA" id="ARBA00023014"/>
    </source>
</evidence>
<organism evidence="9 10">
    <name type="scientific">Citrobacter europaeus</name>
    <dbReference type="NCBI Taxonomy" id="1914243"/>
    <lineage>
        <taxon>Bacteria</taxon>
        <taxon>Pseudomonadati</taxon>
        <taxon>Pseudomonadota</taxon>
        <taxon>Gammaproteobacteria</taxon>
        <taxon>Enterobacterales</taxon>
        <taxon>Enterobacteriaceae</taxon>
        <taxon>Citrobacter</taxon>
    </lineage>
</organism>